<evidence type="ECO:0000256" key="4">
    <source>
        <dbReference type="ARBA" id="ARBA00022741"/>
    </source>
</evidence>
<dbReference type="KEGG" id="evi:Echvi_2974"/>
<dbReference type="InterPro" id="IPR027417">
    <property type="entry name" value="P-loop_NTPase"/>
</dbReference>
<feature type="transmembrane region" description="Helical" evidence="10">
    <location>
        <begin position="514"/>
        <end position="534"/>
    </location>
</feature>
<feature type="domain" description="AAA" evidence="11">
    <location>
        <begin position="598"/>
        <end position="737"/>
    </location>
</feature>
<dbReference type="GO" id="GO:0005524">
    <property type="term" value="F:ATP binding"/>
    <property type="evidence" value="ECO:0007669"/>
    <property type="project" value="UniProtKB-KW"/>
</dbReference>
<name>L0G0Y7_ECHVK</name>
<dbReference type="CDD" id="cd05387">
    <property type="entry name" value="BY-kinase"/>
    <property type="match status" value="1"/>
</dbReference>
<dbReference type="STRING" id="926556.Echvi_2974"/>
<protein>
    <recommendedName>
        <fullName evidence="2">non-specific protein-tyrosine kinase</fullName>
        <ecNumber evidence="2">2.7.10.2</ecNumber>
    </recommendedName>
</protein>
<evidence type="ECO:0000256" key="9">
    <source>
        <dbReference type="SAM" id="Coils"/>
    </source>
</evidence>
<keyword evidence="10" id="KW-0472">Membrane</keyword>
<evidence type="ECO:0000256" key="5">
    <source>
        <dbReference type="ARBA" id="ARBA00022777"/>
    </source>
</evidence>
<evidence type="ECO:0000256" key="1">
    <source>
        <dbReference type="ARBA" id="ARBA00007316"/>
    </source>
</evidence>
<dbReference type="PANTHER" id="PTHR32309">
    <property type="entry name" value="TYROSINE-PROTEIN KINASE"/>
    <property type="match status" value="1"/>
</dbReference>
<reference evidence="13" key="1">
    <citation type="submission" date="2012-02" db="EMBL/GenBank/DDBJ databases">
        <title>The complete genome of Echinicola vietnamensis DSM 17526.</title>
        <authorList>
            <person name="Lucas S."/>
            <person name="Copeland A."/>
            <person name="Lapidus A."/>
            <person name="Glavina del Rio T."/>
            <person name="Dalin E."/>
            <person name="Tice H."/>
            <person name="Bruce D."/>
            <person name="Goodwin L."/>
            <person name="Pitluck S."/>
            <person name="Peters L."/>
            <person name="Ovchinnikova G."/>
            <person name="Teshima H."/>
            <person name="Kyrpides N."/>
            <person name="Mavromatis K."/>
            <person name="Ivanova N."/>
            <person name="Brettin T."/>
            <person name="Detter J.C."/>
            <person name="Han C."/>
            <person name="Larimer F."/>
            <person name="Land M."/>
            <person name="Hauser L."/>
            <person name="Markowitz V."/>
            <person name="Cheng J.-F."/>
            <person name="Hugenholtz P."/>
            <person name="Woyke T."/>
            <person name="Wu D."/>
            <person name="Brambilla E."/>
            <person name="Klenk H.-P."/>
            <person name="Eisen J.A."/>
        </authorList>
    </citation>
    <scope>NUCLEOTIDE SEQUENCE [LARGE SCALE GENOMIC DNA]</scope>
    <source>
        <strain evidence="13">DSM 17526 / LMG 23754 / KMM 6221</strain>
    </source>
</reference>
<keyword evidence="6" id="KW-0067">ATP-binding</keyword>
<evidence type="ECO:0000259" key="11">
    <source>
        <dbReference type="Pfam" id="PF13614"/>
    </source>
</evidence>
<dbReference type="RefSeq" id="WP_015266764.1">
    <property type="nucleotide sequence ID" value="NC_019904.1"/>
</dbReference>
<evidence type="ECO:0000256" key="10">
    <source>
        <dbReference type="SAM" id="Phobius"/>
    </source>
</evidence>
<dbReference type="PANTHER" id="PTHR32309:SF13">
    <property type="entry name" value="FERRIC ENTEROBACTIN TRANSPORT PROTEIN FEPE"/>
    <property type="match status" value="1"/>
</dbReference>
<gene>
    <name evidence="12" type="ordered locus">Echvi_2974</name>
</gene>
<dbReference type="eggNOG" id="COG3206">
    <property type="taxonomic scope" value="Bacteria"/>
</dbReference>
<dbReference type="Pfam" id="PF13614">
    <property type="entry name" value="AAA_31"/>
    <property type="match status" value="1"/>
</dbReference>
<keyword evidence="3" id="KW-0808">Transferase</keyword>
<feature type="coiled-coil region" evidence="9">
    <location>
        <begin position="405"/>
        <end position="447"/>
    </location>
</feature>
<dbReference type="Proteomes" id="UP000010796">
    <property type="component" value="Chromosome"/>
</dbReference>
<keyword evidence="10" id="KW-0812">Transmembrane</keyword>
<accession>L0G0Y7</accession>
<evidence type="ECO:0000313" key="12">
    <source>
        <dbReference type="EMBL" id="AGA79212.1"/>
    </source>
</evidence>
<dbReference type="GO" id="GO:0004715">
    <property type="term" value="F:non-membrane spanning protein tyrosine kinase activity"/>
    <property type="evidence" value="ECO:0007669"/>
    <property type="project" value="UniProtKB-EC"/>
</dbReference>
<dbReference type="InterPro" id="IPR050445">
    <property type="entry name" value="Bact_polysacc_biosynth/exp"/>
</dbReference>
<evidence type="ECO:0000256" key="6">
    <source>
        <dbReference type="ARBA" id="ARBA00022840"/>
    </source>
</evidence>
<evidence type="ECO:0000256" key="7">
    <source>
        <dbReference type="ARBA" id="ARBA00023137"/>
    </source>
</evidence>
<feature type="transmembrane region" description="Helical" evidence="10">
    <location>
        <begin position="31"/>
        <end position="49"/>
    </location>
</feature>
<dbReference type="SUPFAM" id="SSF52540">
    <property type="entry name" value="P-loop containing nucleoside triphosphate hydrolases"/>
    <property type="match status" value="1"/>
</dbReference>
<dbReference type="EMBL" id="CP003346">
    <property type="protein sequence ID" value="AGA79212.1"/>
    <property type="molecule type" value="Genomic_DNA"/>
</dbReference>
<keyword evidence="7" id="KW-0829">Tyrosine-protein kinase</keyword>
<dbReference type="NCBIfam" id="TIGR01007">
    <property type="entry name" value="eps_fam"/>
    <property type="match status" value="1"/>
</dbReference>
<dbReference type="InterPro" id="IPR025669">
    <property type="entry name" value="AAA_dom"/>
</dbReference>
<evidence type="ECO:0000256" key="2">
    <source>
        <dbReference type="ARBA" id="ARBA00011903"/>
    </source>
</evidence>
<proteinExistence type="inferred from homology"/>
<dbReference type="InterPro" id="IPR005702">
    <property type="entry name" value="Wzc-like_C"/>
</dbReference>
<evidence type="ECO:0000256" key="3">
    <source>
        <dbReference type="ARBA" id="ARBA00022679"/>
    </source>
</evidence>
<dbReference type="EC" id="2.7.10.2" evidence="2"/>
<dbReference type="AlphaFoldDB" id="L0G0Y7"/>
<dbReference type="Gene3D" id="3.40.50.300">
    <property type="entry name" value="P-loop containing nucleotide triphosphate hydrolases"/>
    <property type="match status" value="1"/>
</dbReference>
<comment type="similarity">
    <text evidence="1">Belongs to the CpsD/CapB family.</text>
</comment>
<sequence>MNNNEFDYYTEGSGSNDTFDFKELFSKYLRFWPIILLSMVLFGSAAYFYNQTQPSEYKVSGKLLIEEDLQRGNILNLTNMPQDLNNSLINKMANDGHQLKSYNLANEVLDKMDFDVEYYQEGIFKDHEIYQSSPIKVEVDWNHPQLTENKFKIEWKNAENYIISYISDEYMLDTPSDGKLEHIEISTTPKAFPFNRWIETAHARIKVTPVEKLAPGAVKVILRSRKSLLAQYTGENLTIAPVDAMSSILNVSLITTVPDKGSDYVNTLLETFLDNSLEEKNLQARKTVDFIDNQISGVSDTLSTIENKLQSFRSQNKTYNIGTEGSSIFQKITELESELNQENFKNDYYKNLQSYLTKEDYSDIILPSGIGIDDPILNKLIQDLILLQSERSQYLATQTASAPNVKEVSKKIEDLNKSIIEVLKNTISNSDRLVSSLQTRLNRLESEFKKLPSTEQDLLRIQRSFTLNENIYTFLMQRRAEAAISMVSNTAPDKIMESAKPSYTPLPLKPLTNYIIGIAVGFILPVLIISIMIFTNVKVKDRKELESKLNNPVLTSVGHNSNKNNLVVLNKNKSSIAEAFRSLRTNLTFIVPKEEKITIAITSSIAGEGKSFTSMNLASAYSIADKKTILVGCDMHKPKLFNDFKLSNAVGLSTYLSKQVNDVNAVIQKSPYPNLDLMVAGPTPPNPAELLIGNQFETMIKELKEIYDVIIFDTPPIGLTSETLAVLKMVNVTLCVVRYNYSDHSFIEDINSLKDKKGFRNIYTVFNDVPSKELNYGGYGYGYYSDDKNKSSMINKIFKGGSGRAAV</sequence>
<evidence type="ECO:0000256" key="8">
    <source>
        <dbReference type="ARBA" id="ARBA00051245"/>
    </source>
</evidence>
<evidence type="ECO:0000313" key="13">
    <source>
        <dbReference type="Proteomes" id="UP000010796"/>
    </source>
</evidence>
<keyword evidence="4" id="KW-0547">Nucleotide-binding</keyword>
<keyword evidence="10" id="KW-1133">Transmembrane helix</keyword>
<keyword evidence="5" id="KW-0418">Kinase</keyword>
<dbReference type="GO" id="GO:0005886">
    <property type="term" value="C:plasma membrane"/>
    <property type="evidence" value="ECO:0007669"/>
    <property type="project" value="TreeGrafter"/>
</dbReference>
<dbReference type="HOGENOM" id="CLU_009912_6_0_10"/>
<dbReference type="OrthoDB" id="9794577at2"/>
<comment type="catalytic activity">
    <reaction evidence="8">
        <text>L-tyrosyl-[protein] + ATP = O-phospho-L-tyrosyl-[protein] + ADP + H(+)</text>
        <dbReference type="Rhea" id="RHEA:10596"/>
        <dbReference type="Rhea" id="RHEA-COMP:10136"/>
        <dbReference type="Rhea" id="RHEA-COMP:20101"/>
        <dbReference type="ChEBI" id="CHEBI:15378"/>
        <dbReference type="ChEBI" id="CHEBI:30616"/>
        <dbReference type="ChEBI" id="CHEBI:46858"/>
        <dbReference type="ChEBI" id="CHEBI:61978"/>
        <dbReference type="ChEBI" id="CHEBI:456216"/>
        <dbReference type="EC" id="2.7.10.2"/>
    </reaction>
</comment>
<keyword evidence="13" id="KW-1185">Reference proteome</keyword>
<organism evidence="12 13">
    <name type="scientific">Echinicola vietnamensis (strain DSM 17526 / LMG 23754 / KMM 6221)</name>
    <dbReference type="NCBI Taxonomy" id="926556"/>
    <lineage>
        <taxon>Bacteria</taxon>
        <taxon>Pseudomonadati</taxon>
        <taxon>Bacteroidota</taxon>
        <taxon>Cytophagia</taxon>
        <taxon>Cytophagales</taxon>
        <taxon>Cyclobacteriaceae</taxon>
        <taxon>Echinicola</taxon>
    </lineage>
</organism>
<dbReference type="eggNOG" id="COG0489">
    <property type="taxonomic scope" value="Bacteria"/>
</dbReference>
<keyword evidence="9" id="KW-0175">Coiled coil</keyword>